<dbReference type="Proteomes" id="UP000188320">
    <property type="component" value="Unassembled WGS sequence"/>
</dbReference>
<dbReference type="EMBL" id="LSSK01000236">
    <property type="protein sequence ID" value="OMH84210.1"/>
    <property type="molecule type" value="Genomic_DNA"/>
</dbReference>
<sequence length="81" mass="8860">MYPSTLARGKSPRNPFAIVTAGFKCPPEIPADTYNPMDRPAPQAKEIINRTRSLNLGSSIVVAMEHVPKNTKIKVPTNSAR</sequence>
<proteinExistence type="predicted"/>
<protein>
    <submittedName>
        <fullName evidence="1">Uncharacterized protein</fullName>
    </submittedName>
</protein>
<reference evidence="2" key="1">
    <citation type="submission" date="2017-01" db="EMBL/GenBank/DDBJ databases">
        <authorList>
            <person name="Wang Y."/>
            <person name="White M."/>
            <person name="Kvist S."/>
            <person name="Moncalvo J.-M."/>
        </authorList>
    </citation>
    <scope>NUCLEOTIDE SEQUENCE [LARGE SCALE GENOMIC DNA]</scope>
    <source>
        <strain evidence="2">COL-18-3</strain>
    </source>
</reference>
<gene>
    <name evidence="1" type="ORF">AX774_g2274</name>
</gene>
<keyword evidence="2" id="KW-1185">Reference proteome</keyword>
<name>A0A1R1PTB8_ZANCU</name>
<evidence type="ECO:0000313" key="1">
    <source>
        <dbReference type="EMBL" id="OMH84210.1"/>
    </source>
</evidence>
<dbReference type="AlphaFoldDB" id="A0A1R1PTB8"/>
<evidence type="ECO:0000313" key="2">
    <source>
        <dbReference type="Proteomes" id="UP000188320"/>
    </source>
</evidence>
<comment type="caution">
    <text evidence="1">The sequence shown here is derived from an EMBL/GenBank/DDBJ whole genome shotgun (WGS) entry which is preliminary data.</text>
</comment>
<accession>A0A1R1PTB8</accession>
<organism evidence="1 2">
    <name type="scientific">Zancudomyces culisetae</name>
    <name type="common">Gut fungus</name>
    <name type="synonym">Smittium culisetae</name>
    <dbReference type="NCBI Taxonomy" id="1213189"/>
    <lineage>
        <taxon>Eukaryota</taxon>
        <taxon>Fungi</taxon>
        <taxon>Fungi incertae sedis</taxon>
        <taxon>Zoopagomycota</taxon>
        <taxon>Kickxellomycotina</taxon>
        <taxon>Harpellomycetes</taxon>
        <taxon>Harpellales</taxon>
        <taxon>Legeriomycetaceae</taxon>
        <taxon>Zancudomyces</taxon>
    </lineage>
</organism>